<feature type="binding site" evidence="6">
    <location>
        <begin position="232"/>
        <end position="235"/>
    </location>
    <ligand>
        <name>substrate</name>
    </ligand>
</feature>
<evidence type="ECO:0000256" key="5">
    <source>
        <dbReference type="PIRSR" id="PIRSR600246-1"/>
    </source>
</evidence>
<dbReference type="STRING" id="1867956.BJF95_02120"/>
<accession>A0A1Q8ZY57</accession>
<dbReference type="InterPro" id="IPR000246">
    <property type="entry name" value="Peptidase_T2"/>
</dbReference>
<evidence type="ECO:0000256" key="2">
    <source>
        <dbReference type="ARBA" id="ARBA00022801"/>
    </source>
</evidence>
<evidence type="ECO:0000256" key="1">
    <source>
        <dbReference type="ARBA" id="ARBA00022670"/>
    </source>
</evidence>
<keyword evidence="3" id="KW-0068">Autocatalytic cleavage</keyword>
<dbReference type="GO" id="GO:0008233">
    <property type="term" value="F:peptidase activity"/>
    <property type="evidence" value="ECO:0007669"/>
    <property type="project" value="UniProtKB-KW"/>
</dbReference>
<dbReference type="OrthoDB" id="9780217at2"/>
<proteinExistence type="predicted"/>
<dbReference type="SUPFAM" id="SSF56235">
    <property type="entry name" value="N-terminal nucleophile aminohydrolases (Ntn hydrolases)"/>
    <property type="match status" value="1"/>
</dbReference>
<dbReference type="Proteomes" id="UP000186894">
    <property type="component" value="Unassembled WGS sequence"/>
</dbReference>
<keyword evidence="2" id="KW-0378">Hydrolase</keyword>
<dbReference type="PANTHER" id="PTHR10188:SF6">
    <property type="entry name" value="N(4)-(BETA-N-ACETYLGLUCOSAMINYL)-L-ASPARAGINASE"/>
    <property type="match status" value="1"/>
</dbReference>
<organism evidence="8 9">
    <name type="scientific">Rhizobium oryziradicis</name>
    <dbReference type="NCBI Taxonomy" id="1867956"/>
    <lineage>
        <taxon>Bacteria</taxon>
        <taxon>Pseudomonadati</taxon>
        <taxon>Pseudomonadota</taxon>
        <taxon>Alphaproteobacteria</taxon>
        <taxon>Hyphomicrobiales</taxon>
        <taxon>Rhizobiaceae</taxon>
        <taxon>Rhizobium/Agrobacterium group</taxon>
        <taxon>Rhizobium</taxon>
    </lineage>
</organism>
<dbReference type="EMBL" id="MKIM01000017">
    <property type="protein sequence ID" value="OLP46914.1"/>
    <property type="molecule type" value="Genomic_DNA"/>
</dbReference>
<dbReference type="FunFam" id="3.60.20.30:FF:000001">
    <property type="entry name" value="Isoaspartyl peptidase/L-asparaginase"/>
    <property type="match status" value="1"/>
</dbReference>
<gene>
    <name evidence="8" type="ORF">BJF95_02120</name>
</gene>
<dbReference type="Gene3D" id="3.60.20.30">
    <property type="entry name" value="(Glycosyl)asparaginase"/>
    <property type="match status" value="1"/>
</dbReference>
<evidence type="ECO:0000256" key="3">
    <source>
        <dbReference type="ARBA" id="ARBA00022813"/>
    </source>
</evidence>
<dbReference type="Pfam" id="PF01112">
    <property type="entry name" value="Asparaginase_2"/>
    <property type="match status" value="1"/>
</dbReference>
<reference evidence="8 9" key="1">
    <citation type="submission" date="2016-09" db="EMBL/GenBank/DDBJ databases">
        <title>Rhizobium oryziradicis sp. nov., isolated from the root of rice.</title>
        <authorList>
            <person name="Zhao J."/>
            <person name="Zhang X."/>
        </authorList>
    </citation>
    <scope>NUCLEOTIDE SEQUENCE [LARGE SCALE GENOMIC DNA]</scope>
    <source>
        <strain evidence="8 9">N19</strain>
    </source>
</reference>
<evidence type="ECO:0000313" key="8">
    <source>
        <dbReference type="EMBL" id="OLP46914.1"/>
    </source>
</evidence>
<dbReference type="AlphaFoldDB" id="A0A1Q8ZY57"/>
<dbReference type="CDD" id="cd04701">
    <property type="entry name" value="Asparaginase_2"/>
    <property type="match status" value="1"/>
</dbReference>
<evidence type="ECO:0000313" key="9">
    <source>
        <dbReference type="Proteomes" id="UP000186894"/>
    </source>
</evidence>
<dbReference type="GO" id="GO:0016811">
    <property type="term" value="F:hydrolase activity, acting on carbon-nitrogen (but not peptide) bonds, in linear amides"/>
    <property type="evidence" value="ECO:0007669"/>
    <property type="project" value="UniProtKB-ARBA"/>
</dbReference>
<dbReference type="GO" id="GO:0006508">
    <property type="term" value="P:proteolysis"/>
    <property type="evidence" value="ECO:0007669"/>
    <property type="project" value="UniProtKB-KW"/>
</dbReference>
<dbReference type="PANTHER" id="PTHR10188">
    <property type="entry name" value="L-ASPARAGINASE"/>
    <property type="match status" value="1"/>
</dbReference>
<keyword evidence="1" id="KW-0645">Protease</keyword>
<evidence type="ECO:0000256" key="4">
    <source>
        <dbReference type="ARBA" id="ARBA00069124"/>
    </source>
</evidence>
<dbReference type="RefSeq" id="WP_075637503.1">
    <property type="nucleotide sequence ID" value="NZ_MKIM01000017.1"/>
</dbReference>
<name>A0A1Q8ZY57_9HYPH</name>
<feature type="active site" description="Nucleophile" evidence="5">
    <location>
        <position position="181"/>
    </location>
</feature>
<comment type="caution">
    <text evidence="8">The sequence shown here is derived from an EMBL/GenBank/DDBJ whole genome shotgun (WGS) entry which is preliminary data.</text>
</comment>
<feature type="binding site" evidence="6">
    <location>
        <begin position="209"/>
        <end position="212"/>
    </location>
    <ligand>
        <name>substrate</name>
    </ligand>
</feature>
<sequence>MKNAQQNPIALAIHGGCGVMNKADMPESDWEAARADLTRALKAGWALLMQGGSALDAVEAAVVVMENSEHFNAGHGAALNTDGVHELDASIMDGSTGEAGAVAMTRAIRNPITAARALMHSGETVMLGGAAADAFAKKAGLSMVEQAYFTTERRIKALASLKEHAKAGTDAKASEAEKHGTVGAVALDAQGHLAAATSTGGFNNKPAGRIGDSAVIGAGTYASDGVVALSGTGKGEFFIRHAVGHEIASRMRYLGESLTDACQHVVFTDLAPHDIGAGLVAVGADGSITAPYNTAGMFRGWIDTNGRMFVATHDEIFETQA</sequence>
<protein>
    <recommendedName>
        <fullName evidence="4">Isoaspartyl peptidase</fullName>
    </recommendedName>
</protein>
<evidence type="ECO:0000256" key="7">
    <source>
        <dbReference type="PIRSR" id="PIRSR600246-3"/>
    </source>
</evidence>
<evidence type="ECO:0000256" key="6">
    <source>
        <dbReference type="PIRSR" id="PIRSR600246-2"/>
    </source>
</evidence>
<feature type="site" description="Cleavage; by autolysis" evidence="7">
    <location>
        <begin position="180"/>
        <end position="181"/>
    </location>
</feature>
<keyword evidence="9" id="KW-1185">Reference proteome</keyword>
<dbReference type="InterPro" id="IPR029055">
    <property type="entry name" value="Ntn_hydrolases_N"/>
</dbReference>